<evidence type="ECO:0000256" key="6">
    <source>
        <dbReference type="ARBA" id="ARBA00023136"/>
    </source>
</evidence>
<evidence type="ECO:0000256" key="5">
    <source>
        <dbReference type="ARBA" id="ARBA00022729"/>
    </source>
</evidence>
<keyword evidence="4 8" id="KW-0812">Transmembrane</keyword>
<keyword evidence="12" id="KW-1185">Reference proteome</keyword>
<evidence type="ECO:0000256" key="9">
    <source>
        <dbReference type="SAM" id="SignalP"/>
    </source>
</evidence>
<keyword evidence="7 8" id="KW-0998">Cell outer membrane</keyword>
<dbReference type="Gene3D" id="2.40.170.20">
    <property type="entry name" value="TonB-dependent receptor, beta-barrel domain"/>
    <property type="match status" value="1"/>
</dbReference>
<dbReference type="Pfam" id="PF13715">
    <property type="entry name" value="CarbopepD_reg_2"/>
    <property type="match status" value="1"/>
</dbReference>
<organism evidence="11 12">
    <name type="scientific">Spirosoma liriopis</name>
    <dbReference type="NCBI Taxonomy" id="2937440"/>
    <lineage>
        <taxon>Bacteria</taxon>
        <taxon>Pseudomonadati</taxon>
        <taxon>Bacteroidota</taxon>
        <taxon>Cytophagia</taxon>
        <taxon>Cytophagales</taxon>
        <taxon>Cytophagaceae</taxon>
        <taxon>Spirosoma</taxon>
    </lineage>
</organism>
<dbReference type="EMBL" id="JALPRF010000011">
    <property type="protein sequence ID" value="MCK8495763.1"/>
    <property type="molecule type" value="Genomic_DNA"/>
</dbReference>
<dbReference type="NCBIfam" id="TIGR04057">
    <property type="entry name" value="SusC_RagA_signa"/>
    <property type="match status" value="1"/>
</dbReference>
<dbReference type="Gene3D" id="2.170.130.10">
    <property type="entry name" value="TonB-dependent receptor, plug domain"/>
    <property type="match status" value="1"/>
</dbReference>
<keyword evidence="3 8" id="KW-1134">Transmembrane beta strand</keyword>
<accession>A0ABT0HUD6</accession>
<dbReference type="InterPro" id="IPR012910">
    <property type="entry name" value="Plug_dom"/>
</dbReference>
<evidence type="ECO:0000256" key="2">
    <source>
        <dbReference type="ARBA" id="ARBA00022448"/>
    </source>
</evidence>
<comment type="caution">
    <text evidence="11">The sequence shown here is derived from an EMBL/GenBank/DDBJ whole genome shotgun (WGS) entry which is preliminary data.</text>
</comment>
<dbReference type="PROSITE" id="PS52016">
    <property type="entry name" value="TONB_DEPENDENT_REC_3"/>
    <property type="match status" value="1"/>
</dbReference>
<reference evidence="11 12" key="1">
    <citation type="submission" date="2022-04" db="EMBL/GenBank/DDBJ databases">
        <title>Spirosoma sp. strain RP8 genome sequencing and assembly.</title>
        <authorList>
            <person name="Jung Y."/>
        </authorList>
    </citation>
    <scope>NUCLEOTIDE SEQUENCE [LARGE SCALE GENOMIC DNA]</scope>
    <source>
        <strain evidence="11 12">RP8</strain>
    </source>
</reference>
<keyword evidence="11" id="KW-0675">Receptor</keyword>
<evidence type="ECO:0000259" key="10">
    <source>
        <dbReference type="Pfam" id="PF07715"/>
    </source>
</evidence>
<evidence type="ECO:0000313" key="12">
    <source>
        <dbReference type="Proteomes" id="UP001202180"/>
    </source>
</evidence>
<dbReference type="Pfam" id="PF07715">
    <property type="entry name" value="Plug"/>
    <property type="match status" value="1"/>
</dbReference>
<keyword evidence="5 9" id="KW-0732">Signal</keyword>
<evidence type="ECO:0000256" key="1">
    <source>
        <dbReference type="ARBA" id="ARBA00004571"/>
    </source>
</evidence>
<name>A0ABT0HUD6_9BACT</name>
<dbReference type="InterPro" id="IPR039426">
    <property type="entry name" value="TonB-dep_rcpt-like"/>
</dbReference>
<keyword evidence="2 8" id="KW-0813">Transport</keyword>
<evidence type="ECO:0000313" key="11">
    <source>
        <dbReference type="EMBL" id="MCK8495763.1"/>
    </source>
</evidence>
<proteinExistence type="inferred from homology"/>
<dbReference type="InterPro" id="IPR036942">
    <property type="entry name" value="Beta-barrel_TonB_sf"/>
</dbReference>
<dbReference type="InterPro" id="IPR008969">
    <property type="entry name" value="CarboxyPept-like_regulatory"/>
</dbReference>
<feature type="domain" description="TonB-dependent receptor plug" evidence="10">
    <location>
        <begin position="140"/>
        <end position="250"/>
    </location>
</feature>
<dbReference type="Gene3D" id="2.60.40.1120">
    <property type="entry name" value="Carboxypeptidase-like, regulatory domain"/>
    <property type="match status" value="1"/>
</dbReference>
<evidence type="ECO:0000256" key="8">
    <source>
        <dbReference type="PROSITE-ProRule" id="PRU01360"/>
    </source>
</evidence>
<dbReference type="SUPFAM" id="SSF56935">
    <property type="entry name" value="Porins"/>
    <property type="match status" value="1"/>
</dbReference>
<feature type="chain" id="PRO_5046546006" evidence="9">
    <location>
        <begin position="21"/>
        <end position="1018"/>
    </location>
</feature>
<dbReference type="PANTHER" id="PTHR30069:SF29">
    <property type="entry name" value="HEMOGLOBIN AND HEMOGLOBIN-HAPTOGLOBIN-BINDING PROTEIN 1-RELATED"/>
    <property type="match status" value="1"/>
</dbReference>
<dbReference type="RefSeq" id="WP_248480520.1">
    <property type="nucleotide sequence ID" value="NZ_JALPRF010000011.1"/>
</dbReference>
<comment type="subcellular location">
    <subcellularLocation>
        <location evidence="1 8">Cell outer membrane</location>
        <topology evidence="1 8">Multi-pass membrane protein</topology>
    </subcellularLocation>
</comment>
<dbReference type="SUPFAM" id="SSF49464">
    <property type="entry name" value="Carboxypeptidase regulatory domain-like"/>
    <property type="match status" value="1"/>
</dbReference>
<protein>
    <submittedName>
        <fullName evidence="11">TonB-dependent receptor</fullName>
    </submittedName>
</protein>
<dbReference type="NCBIfam" id="TIGR04056">
    <property type="entry name" value="OMP_RagA_SusC"/>
    <property type="match status" value="1"/>
</dbReference>
<dbReference type="InterPro" id="IPR037066">
    <property type="entry name" value="Plug_dom_sf"/>
</dbReference>
<dbReference type="Proteomes" id="UP001202180">
    <property type="component" value="Unassembled WGS sequence"/>
</dbReference>
<evidence type="ECO:0000256" key="4">
    <source>
        <dbReference type="ARBA" id="ARBA00022692"/>
    </source>
</evidence>
<evidence type="ECO:0000256" key="3">
    <source>
        <dbReference type="ARBA" id="ARBA00022452"/>
    </source>
</evidence>
<dbReference type="InterPro" id="IPR023996">
    <property type="entry name" value="TonB-dep_OMP_SusC/RagA"/>
</dbReference>
<dbReference type="InterPro" id="IPR023997">
    <property type="entry name" value="TonB-dep_OMP_SusC/RagA_CS"/>
</dbReference>
<evidence type="ECO:0000256" key="7">
    <source>
        <dbReference type="ARBA" id="ARBA00023237"/>
    </source>
</evidence>
<gene>
    <name evidence="11" type="ORF">M0L20_28110</name>
</gene>
<comment type="similarity">
    <text evidence="8">Belongs to the TonB-dependent receptor family.</text>
</comment>
<feature type="signal peptide" evidence="9">
    <location>
        <begin position="1"/>
        <end position="20"/>
    </location>
</feature>
<sequence>MKHKWLLFYGAILAAQGLMAQSVSPANAPLYASAWTSHTDGNLSAIVTITGTVTDEKGGALPGATVTLKGSSIGTNTDGNGAYTIRIPDGTKDPVLVFSFIGYQSSEVAIVRQTTVNVQLQGDAKSLNEVVVVGYGTQKRSDITGAVASVPKGRLSQLPVTNVLQSIQGAVAGLNISQSSSVPGTAPSVTVRGQNSINANSGPFVVVDGIPISKTGGSLADINPNDIESIEILKDASAVAIYGTNGANGVILVTTKRGTTGKPTIRYSNYVGVENFSNVLTPRTGPEYAQKYADWLSQTNQKQVNPVPNFGELPNYNAGITTDWFKEATQTGVLQDHNLSISGGTDKVRYFISGEFLDQKGVIKGYQYKRASFRSNLDVNLTDYLSVGTSLFIANNNRDGGRSNFLFATAMSPYGQLYNTNGTYAIYPMYPELLYTNPMLGLVTQRVDRNTNLNGNGYLELKLPGKLTGLKYRLNMGYSFIPSRTGSYVGRAANDLLGTANTFYSETNSYTIENILSYAKDWDKHHFDFTGLYSAQQRRYSESRANAVGFVNDELGFDNLGAGATQTSGSYADQYRLNSQMGRINYNYDSRYLLTVTARRDGSSVFGANTSKFGLFPSVALGWNISNEGFMKNVRGISNLKLRFSYGKAGNEAISVYRTITTSNTVRSPFNGVSTIGAVAGNLGNANLQWETTLSRNLGIDFGFINNRINGSIDVYQNNTKGLLLLRSLPIITGYQNVFDNLGETSNKGIELTLNTRNLVKGPLKWESTVVFSSNRNRILDLYGDGKSDLGNRWFIGSPIGVVYDYQMTGVWQQGEDASSQDPGAKAGDLKFADTNGDGKITADDRIILGQTAPKWQGGLTNTFHFGNFNLNVFVQTVQGITRNNSDLSYGDESGRRNTPQVVGYWTAENMSQTRPSLAYNNPRGYGYASNASFTRLKDVTLSYVFGQKLLDRLGLGSVTLYVSGRNLYTFTNWIGWDPEAVQQPRGTQANSSDPNTSWTNNYPVTRSFVGGLNISLR</sequence>
<keyword evidence="6 8" id="KW-0472">Membrane</keyword>
<dbReference type="PANTHER" id="PTHR30069">
    <property type="entry name" value="TONB-DEPENDENT OUTER MEMBRANE RECEPTOR"/>
    <property type="match status" value="1"/>
</dbReference>